<dbReference type="Proteomes" id="UP000247746">
    <property type="component" value="Unassembled WGS sequence"/>
</dbReference>
<evidence type="ECO:0000313" key="5">
    <source>
        <dbReference type="EMBL" id="PYE39238.1"/>
    </source>
</evidence>
<dbReference type="EMBL" id="QJSU01000004">
    <property type="protein sequence ID" value="PYE39238.1"/>
    <property type="molecule type" value="Genomic_DNA"/>
</dbReference>
<gene>
    <name evidence="5" type="ORF">DFP82_10450</name>
</gene>
<dbReference type="OrthoDB" id="4408248at2"/>
<dbReference type="InterPro" id="IPR003439">
    <property type="entry name" value="ABC_transporter-like_ATP-bd"/>
</dbReference>
<organism evidence="5 6">
    <name type="scientific">Psychrobacter fozii</name>
    <dbReference type="NCBI Taxonomy" id="198480"/>
    <lineage>
        <taxon>Bacteria</taxon>
        <taxon>Pseudomonadati</taxon>
        <taxon>Pseudomonadota</taxon>
        <taxon>Gammaproteobacteria</taxon>
        <taxon>Moraxellales</taxon>
        <taxon>Moraxellaceae</taxon>
        <taxon>Psychrobacter</taxon>
    </lineage>
</organism>
<keyword evidence="2 5" id="KW-0067">ATP-binding</keyword>
<reference evidence="5 6" key="1">
    <citation type="submission" date="2018-06" db="EMBL/GenBank/DDBJ databases">
        <title>Genomic Encyclopedia of Type Strains, Phase III (KMG-III): the genomes of soil and plant-associated and newly described type strains.</title>
        <authorList>
            <person name="Whitman W."/>
        </authorList>
    </citation>
    <scope>NUCLEOTIDE SEQUENCE [LARGE SCALE GENOMIC DNA]</scope>
    <source>
        <strain evidence="5 6">CECT 5889</strain>
    </source>
</reference>
<name>A0A2V4V9W6_9GAMM</name>
<dbReference type="AlphaFoldDB" id="A0A2V4V9W6"/>
<proteinExistence type="predicted"/>
<dbReference type="GO" id="GO:0016887">
    <property type="term" value="F:ATP hydrolysis activity"/>
    <property type="evidence" value="ECO:0007669"/>
    <property type="project" value="InterPro"/>
</dbReference>
<dbReference type="PROSITE" id="PS50893">
    <property type="entry name" value="ABC_TRANSPORTER_2"/>
    <property type="match status" value="1"/>
</dbReference>
<feature type="domain" description="ABC transporter" evidence="4">
    <location>
        <begin position="67"/>
        <end position="295"/>
    </location>
</feature>
<accession>A0A2V4V9W6</accession>
<dbReference type="PANTHER" id="PTHR43119:SF1">
    <property type="entry name" value="ABC TRANSPORTER DOMAIN-CONTAINING PROTEIN"/>
    <property type="match status" value="1"/>
</dbReference>
<evidence type="ECO:0000313" key="6">
    <source>
        <dbReference type="Proteomes" id="UP000247746"/>
    </source>
</evidence>
<evidence type="ECO:0000259" key="4">
    <source>
        <dbReference type="PROSITE" id="PS50893"/>
    </source>
</evidence>
<keyword evidence="1" id="KW-0547">Nucleotide-binding</keyword>
<sequence length="296" mass="33075">MSVLHNKGVVDKGEFEVMLTFENIWVHSRRTATSSSSDNASNNVSNSVTSVQTNPFTPSNIYQKWSDKLRKTVRSDPILPADKRVLINGVTGTLLSGQVTVLTGSSGSGKSVLLRVLAGLLPMSNGDVYLKNDASNVNASQSIHDTLPTQWRTQVALLAQHPQLLEGSVIDNLKTPYRLQAHQHLDFDIDWHIAQLERLQRNADFLQQDTYHLSGGERQLVNTLRLLQLNPQVLLLDEPTAALDIDTSAQLVQLLLSWLQLDTQRTLLWVTHDTQDIMPLANHHWHMQAGVLTEVF</sequence>
<dbReference type="SUPFAM" id="SSF52540">
    <property type="entry name" value="P-loop containing nucleoside triphosphate hydrolases"/>
    <property type="match status" value="1"/>
</dbReference>
<evidence type="ECO:0000256" key="2">
    <source>
        <dbReference type="ARBA" id="ARBA00022840"/>
    </source>
</evidence>
<feature type="compositionally biased region" description="Low complexity" evidence="3">
    <location>
        <begin position="32"/>
        <end position="51"/>
    </location>
</feature>
<comment type="caution">
    <text evidence="5">The sequence shown here is derived from an EMBL/GenBank/DDBJ whole genome shotgun (WGS) entry which is preliminary data.</text>
</comment>
<dbReference type="InterPro" id="IPR027417">
    <property type="entry name" value="P-loop_NTPase"/>
</dbReference>
<dbReference type="InterPro" id="IPR003593">
    <property type="entry name" value="AAA+_ATPase"/>
</dbReference>
<evidence type="ECO:0000256" key="1">
    <source>
        <dbReference type="ARBA" id="ARBA00022741"/>
    </source>
</evidence>
<keyword evidence="6" id="KW-1185">Reference proteome</keyword>
<dbReference type="GO" id="GO:0005524">
    <property type="term" value="F:ATP binding"/>
    <property type="evidence" value="ECO:0007669"/>
    <property type="project" value="UniProtKB-KW"/>
</dbReference>
<dbReference type="SMART" id="SM00382">
    <property type="entry name" value="AAA"/>
    <property type="match status" value="1"/>
</dbReference>
<dbReference type="PANTHER" id="PTHR43119">
    <property type="entry name" value="ABC TRANSPORT PROTEIN ATP-BINDING COMPONENT-RELATED"/>
    <property type="match status" value="1"/>
</dbReference>
<dbReference type="Pfam" id="PF00005">
    <property type="entry name" value="ABC_tran"/>
    <property type="match status" value="1"/>
</dbReference>
<protein>
    <submittedName>
        <fullName evidence="5">Putative ABC transport system ATP-binding protein</fullName>
    </submittedName>
</protein>
<feature type="region of interest" description="Disordered" evidence="3">
    <location>
        <begin position="32"/>
        <end position="52"/>
    </location>
</feature>
<evidence type="ECO:0000256" key="3">
    <source>
        <dbReference type="SAM" id="MobiDB-lite"/>
    </source>
</evidence>
<dbReference type="Gene3D" id="3.40.50.300">
    <property type="entry name" value="P-loop containing nucleotide triphosphate hydrolases"/>
    <property type="match status" value="1"/>
</dbReference>